<dbReference type="Proteomes" id="UP000836404">
    <property type="component" value="Unassembled WGS sequence"/>
</dbReference>
<proteinExistence type="predicted"/>
<comment type="caution">
    <text evidence="1">The sequence shown here is derived from an EMBL/GenBank/DDBJ whole genome shotgun (WGS) entry which is preliminary data.</text>
</comment>
<dbReference type="EMBL" id="CAJHJF010005405">
    <property type="protein sequence ID" value="CAD6949839.1"/>
    <property type="molecule type" value="Genomic_DNA"/>
</dbReference>
<gene>
    <name evidence="1" type="ORF">JKILLFL_G6145</name>
</gene>
<evidence type="ECO:0000313" key="2">
    <source>
        <dbReference type="Proteomes" id="UP000836404"/>
    </source>
</evidence>
<accession>A0A9N8QKT6</accession>
<name>A0A9N8QKT6_9BASI</name>
<keyword evidence="2" id="KW-1185">Reference proteome</keyword>
<dbReference type="AlphaFoldDB" id="A0A9N8QKT6"/>
<evidence type="ECO:0000313" key="1">
    <source>
        <dbReference type="EMBL" id="CAD6949839.1"/>
    </source>
</evidence>
<feature type="non-terminal residue" evidence="1">
    <location>
        <position position="178"/>
    </location>
</feature>
<protein>
    <submittedName>
        <fullName evidence="1">Uncharacterized protein</fullName>
    </submittedName>
</protein>
<organism evidence="1 2">
    <name type="scientific">Tilletia laevis</name>
    <dbReference type="NCBI Taxonomy" id="157183"/>
    <lineage>
        <taxon>Eukaryota</taxon>
        <taxon>Fungi</taxon>
        <taxon>Dikarya</taxon>
        <taxon>Basidiomycota</taxon>
        <taxon>Ustilaginomycotina</taxon>
        <taxon>Exobasidiomycetes</taxon>
        <taxon>Tilletiales</taxon>
        <taxon>Tilletiaceae</taxon>
        <taxon>Tilletia</taxon>
    </lineage>
</organism>
<sequence>MKYAEYYENIVSRASTAAERQDPHHLPPNKYLEHTEHGMKFTPNVIGDRVQGEKVSRIKAVRPGQGNAYYIRQILLNRPIRTWADMKRSLDGTVHASYREAAERDGLVSSDDEPIQVMQEAVHMHSAPADLRFLLALMTHEGAAAPALWDTFKQALSRDFLPYNYNFDSAPAVPLQQA</sequence>
<reference evidence="1 2" key="1">
    <citation type="submission" date="2020-10" db="EMBL/GenBank/DDBJ databases">
        <authorList>
            <person name="Sedaghatjoo S."/>
        </authorList>
    </citation>
    <scope>NUCLEOTIDE SEQUENCE [LARGE SCALE GENOMIC DNA]</scope>
    <source>
        <strain evidence="1 2">LLFL</strain>
    </source>
</reference>